<keyword evidence="3" id="KW-1185">Reference proteome</keyword>
<proteinExistence type="predicted"/>
<comment type="caution">
    <text evidence="2">The sequence shown here is derived from an EMBL/GenBank/DDBJ whole genome shotgun (WGS) entry which is preliminary data.</text>
</comment>
<gene>
    <name evidence="2" type="ORF">FDT66_09960</name>
</gene>
<dbReference type="RefSeq" id="WP_138536089.1">
    <property type="nucleotide sequence ID" value="NZ_CBDUES010000018.1"/>
</dbReference>
<evidence type="ECO:0000256" key="1">
    <source>
        <dbReference type="SAM" id="Phobius"/>
    </source>
</evidence>
<sequence>MRSNYWNLIWGVLGAIIVISGIISGNLTKTVFGFEMNAWIYRSIWAIISLLSFVSYFKRRKEEANQK</sequence>
<protein>
    <submittedName>
        <fullName evidence="2">Uncharacterized protein</fullName>
    </submittedName>
</protein>
<name>A0A5S3N2H9_9FLAO</name>
<dbReference type="AlphaFoldDB" id="A0A5S3N2H9"/>
<evidence type="ECO:0000313" key="2">
    <source>
        <dbReference type="EMBL" id="TMM29440.1"/>
    </source>
</evidence>
<keyword evidence="1" id="KW-0472">Membrane</keyword>
<organism evidence="2 3">
    <name type="scientific">Polaribacter aestuariivivens</name>
    <dbReference type="NCBI Taxonomy" id="2304626"/>
    <lineage>
        <taxon>Bacteria</taxon>
        <taxon>Pseudomonadati</taxon>
        <taxon>Bacteroidota</taxon>
        <taxon>Flavobacteriia</taxon>
        <taxon>Flavobacteriales</taxon>
        <taxon>Flavobacteriaceae</taxon>
    </lineage>
</organism>
<keyword evidence="1" id="KW-1133">Transmembrane helix</keyword>
<dbReference type="EMBL" id="VANR01000005">
    <property type="protein sequence ID" value="TMM29440.1"/>
    <property type="molecule type" value="Genomic_DNA"/>
</dbReference>
<feature type="transmembrane region" description="Helical" evidence="1">
    <location>
        <begin position="39"/>
        <end position="57"/>
    </location>
</feature>
<accession>A0A5S3N2H9</accession>
<dbReference type="OrthoDB" id="1449985at2"/>
<reference evidence="2 3" key="1">
    <citation type="submission" date="2019-05" db="EMBL/GenBank/DDBJ databases">
        <title>Polaribacter aestuariivivens sp. nov., isolated from a tidal flat.</title>
        <authorList>
            <person name="Yoon J.-H."/>
        </authorList>
    </citation>
    <scope>NUCLEOTIDE SEQUENCE [LARGE SCALE GENOMIC DNA]</scope>
    <source>
        <strain evidence="2 3">DBTF-3</strain>
    </source>
</reference>
<evidence type="ECO:0000313" key="3">
    <source>
        <dbReference type="Proteomes" id="UP000307140"/>
    </source>
</evidence>
<keyword evidence="1" id="KW-0812">Transmembrane</keyword>
<dbReference type="Proteomes" id="UP000307140">
    <property type="component" value="Unassembled WGS sequence"/>
</dbReference>
<feature type="transmembrane region" description="Helical" evidence="1">
    <location>
        <begin position="7"/>
        <end position="27"/>
    </location>
</feature>